<dbReference type="Pfam" id="PF11951">
    <property type="entry name" value="Fungal_trans_2"/>
    <property type="match status" value="1"/>
</dbReference>
<comment type="caution">
    <text evidence="4">The sequence shown here is derived from an EMBL/GenBank/DDBJ whole genome shotgun (WGS) entry which is preliminary data.</text>
</comment>
<dbReference type="PANTHER" id="PTHR37534:SF49">
    <property type="entry name" value="LYSINE BIOSYNTHESIS REGULATORY PROTEIN LYS14"/>
    <property type="match status" value="1"/>
</dbReference>
<name>A0AAV9QHG7_9PEZI</name>
<dbReference type="EMBL" id="JAXLQG010000003">
    <property type="protein sequence ID" value="KAK5541994.1"/>
    <property type="molecule type" value="Genomic_DNA"/>
</dbReference>
<protein>
    <submittedName>
        <fullName evidence="4">Uncharacterized protein</fullName>
    </submittedName>
</protein>
<comment type="subcellular location">
    <subcellularLocation>
        <location evidence="1">Nucleus</location>
    </subcellularLocation>
</comment>
<accession>A0AAV9QHG7</accession>
<dbReference type="PANTHER" id="PTHR37534">
    <property type="entry name" value="TRANSCRIPTIONAL ACTIVATOR PROTEIN UGA3"/>
    <property type="match status" value="1"/>
</dbReference>
<sequence length="570" mass="63010">MSEKLGSAPTAKRRSINRTPDSSCPLMSQKDIDLALETLDSTKIGHGLRIGPFSVFEAHISCCETAEAGNTNGPVYCSVSDESSGCFTWDLTWDPSSDSSGRDPSDLEIQDTFGDWSTDDNKGSEGISRTSRYMRGGASLHPEQLAPSPDAEDTPQMLPLYTKPSPCLTPFPGLVSREENFLLHGWVNYVSDLMIPVECFDNPFKTIFIPLALSAMGLQGRSAGHAALLHAIYALTASNRAGLKNTPDDIGYSTIAVKHEQLSLRFLRISLRENSDSQRDAVLATAIAILTNSVVAGQFSGWRHSMHGVQNWLLSINRQIWETSKTSSILYQIFLGLETIAASAGARGGLSKVDRMRIGVGFSYNNIFGLSEGCLSENYRLDSLYGISRPVLESIAQINSFGSRGTAPSESELEALKAKILLNDPRSLPAMSTDSISKGLIRHHAYVFHYACRIYYERFLRSSSDNDIVHLINNGAEHLEAIARIDQRMNVTGLMWPAFIIAVEAEDKNTRRYLISYLDKDTRLGVRGNVFVQRVAVEVWRRKDCAAAELKRAIRWQDVMRDMGIDLLLA</sequence>
<dbReference type="GO" id="GO:0000976">
    <property type="term" value="F:transcription cis-regulatory region binding"/>
    <property type="evidence" value="ECO:0007669"/>
    <property type="project" value="TreeGrafter"/>
</dbReference>
<evidence type="ECO:0000313" key="4">
    <source>
        <dbReference type="EMBL" id="KAK5541994.1"/>
    </source>
</evidence>
<reference evidence="4 5" key="1">
    <citation type="submission" date="2023-06" db="EMBL/GenBank/DDBJ databases">
        <title>Black Yeasts Isolated from many extreme environments.</title>
        <authorList>
            <person name="Coleine C."/>
            <person name="Stajich J.E."/>
            <person name="Selbmann L."/>
        </authorList>
    </citation>
    <scope>NUCLEOTIDE SEQUENCE [LARGE SCALE GENOMIC DNA]</scope>
    <source>
        <strain evidence="4 5">CCFEE 5887</strain>
    </source>
</reference>
<dbReference type="InterPro" id="IPR021858">
    <property type="entry name" value="Fun_TF"/>
</dbReference>
<keyword evidence="2" id="KW-0539">Nucleus</keyword>
<evidence type="ECO:0000313" key="5">
    <source>
        <dbReference type="Proteomes" id="UP001345827"/>
    </source>
</evidence>
<proteinExistence type="predicted"/>
<evidence type="ECO:0000256" key="2">
    <source>
        <dbReference type="ARBA" id="ARBA00023242"/>
    </source>
</evidence>
<dbReference type="GO" id="GO:0045944">
    <property type="term" value="P:positive regulation of transcription by RNA polymerase II"/>
    <property type="evidence" value="ECO:0007669"/>
    <property type="project" value="TreeGrafter"/>
</dbReference>
<feature type="region of interest" description="Disordered" evidence="3">
    <location>
        <begin position="95"/>
        <end position="132"/>
    </location>
</feature>
<dbReference type="AlphaFoldDB" id="A0AAV9QHG7"/>
<gene>
    <name evidence="4" type="ORF">LTR25_001879</name>
</gene>
<evidence type="ECO:0000256" key="3">
    <source>
        <dbReference type="SAM" id="MobiDB-lite"/>
    </source>
</evidence>
<organism evidence="4 5">
    <name type="scientific">Vermiconidia calcicola</name>
    <dbReference type="NCBI Taxonomy" id="1690605"/>
    <lineage>
        <taxon>Eukaryota</taxon>
        <taxon>Fungi</taxon>
        <taxon>Dikarya</taxon>
        <taxon>Ascomycota</taxon>
        <taxon>Pezizomycotina</taxon>
        <taxon>Dothideomycetes</taxon>
        <taxon>Dothideomycetidae</taxon>
        <taxon>Mycosphaerellales</taxon>
        <taxon>Extremaceae</taxon>
        <taxon>Vermiconidia</taxon>
    </lineage>
</organism>
<feature type="region of interest" description="Disordered" evidence="3">
    <location>
        <begin position="1"/>
        <end position="24"/>
    </location>
</feature>
<dbReference type="GO" id="GO:0003700">
    <property type="term" value="F:DNA-binding transcription factor activity"/>
    <property type="evidence" value="ECO:0007669"/>
    <property type="project" value="TreeGrafter"/>
</dbReference>
<dbReference type="GO" id="GO:0005634">
    <property type="term" value="C:nucleus"/>
    <property type="evidence" value="ECO:0007669"/>
    <property type="project" value="UniProtKB-SubCell"/>
</dbReference>
<keyword evidence="5" id="KW-1185">Reference proteome</keyword>
<evidence type="ECO:0000256" key="1">
    <source>
        <dbReference type="ARBA" id="ARBA00004123"/>
    </source>
</evidence>
<dbReference type="Proteomes" id="UP001345827">
    <property type="component" value="Unassembled WGS sequence"/>
</dbReference>